<dbReference type="SUPFAM" id="SSF57501">
    <property type="entry name" value="Cystine-knot cytokines"/>
    <property type="match status" value="1"/>
</dbReference>
<dbReference type="Proteomes" id="UP001318040">
    <property type="component" value="Chromosome 4"/>
</dbReference>
<dbReference type="RefSeq" id="XP_032802069.1">
    <property type="nucleotide sequence ID" value="XM_032946178.1"/>
</dbReference>
<dbReference type="GO" id="GO:0008083">
    <property type="term" value="F:growth factor activity"/>
    <property type="evidence" value="ECO:0007669"/>
    <property type="project" value="UniProtKB-KW"/>
</dbReference>
<evidence type="ECO:0000256" key="3">
    <source>
        <dbReference type="ARBA" id="ARBA00022525"/>
    </source>
</evidence>
<dbReference type="InterPro" id="IPR029034">
    <property type="entry name" value="Cystine-knot_cytokine"/>
</dbReference>
<dbReference type="KEGG" id="pmrn:116938695"/>
<evidence type="ECO:0000256" key="2">
    <source>
        <dbReference type="ARBA" id="ARBA00006656"/>
    </source>
</evidence>
<dbReference type="Gene3D" id="2.10.90.10">
    <property type="entry name" value="Cystine-knot cytokines"/>
    <property type="match status" value="1"/>
</dbReference>
<dbReference type="InterPro" id="IPR001839">
    <property type="entry name" value="TGF-b_C"/>
</dbReference>
<keyword evidence="5 8" id="KW-0339">Growth factor</keyword>
<keyword evidence="3" id="KW-0964">Secreted</keyword>
<keyword evidence="4" id="KW-0732">Signal</keyword>
<evidence type="ECO:0000256" key="6">
    <source>
        <dbReference type="ARBA" id="ARBA00023157"/>
    </source>
</evidence>
<comment type="subcellular location">
    <subcellularLocation>
        <location evidence="1">Secreted</location>
    </subcellularLocation>
</comment>
<dbReference type="InterPro" id="IPR017948">
    <property type="entry name" value="TGFb_CS"/>
</dbReference>
<protein>
    <submittedName>
        <fullName evidence="11">Inhibin beta B chain-like</fullName>
    </submittedName>
</protein>
<reference evidence="11" key="1">
    <citation type="submission" date="2025-08" db="UniProtKB">
        <authorList>
            <consortium name="RefSeq"/>
        </authorList>
    </citation>
    <scope>IDENTIFICATION</scope>
    <source>
        <tissue evidence="11">Sperm</tissue>
    </source>
</reference>
<dbReference type="GO" id="GO:0005125">
    <property type="term" value="F:cytokine activity"/>
    <property type="evidence" value="ECO:0007669"/>
    <property type="project" value="TreeGrafter"/>
</dbReference>
<dbReference type="PROSITE" id="PS51362">
    <property type="entry name" value="TGF_BETA_2"/>
    <property type="match status" value="1"/>
</dbReference>
<dbReference type="Pfam" id="PF00688">
    <property type="entry name" value="TGFb_propeptide"/>
    <property type="match status" value="1"/>
</dbReference>
<dbReference type="PANTHER" id="PTHR11848:SF309">
    <property type="entry name" value="INHIBIN BETA CHAIN"/>
    <property type="match status" value="1"/>
</dbReference>
<organism evidence="10 11">
    <name type="scientific">Petromyzon marinus</name>
    <name type="common">Sea lamprey</name>
    <dbReference type="NCBI Taxonomy" id="7757"/>
    <lineage>
        <taxon>Eukaryota</taxon>
        <taxon>Metazoa</taxon>
        <taxon>Chordata</taxon>
        <taxon>Craniata</taxon>
        <taxon>Vertebrata</taxon>
        <taxon>Cyclostomata</taxon>
        <taxon>Hyperoartia</taxon>
        <taxon>Petromyzontiformes</taxon>
        <taxon>Petromyzontidae</taxon>
        <taxon>Petromyzon</taxon>
    </lineage>
</organism>
<dbReference type="AlphaFoldDB" id="A0AAJ7WLD7"/>
<evidence type="ECO:0000256" key="8">
    <source>
        <dbReference type="RuleBase" id="RU000354"/>
    </source>
</evidence>
<dbReference type="InterPro" id="IPR015615">
    <property type="entry name" value="TGF-beta-rel"/>
</dbReference>
<name>A0AAJ7WLD7_PETMA</name>
<feature type="domain" description="TGF-beta family profile" evidence="9">
    <location>
        <begin position="327"/>
        <end position="449"/>
    </location>
</feature>
<evidence type="ECO:0000256" key="4">
    <source>
        <dbReference type="ARBA" id="ARBA00022729"/>
    </source>
</evidence>
<evidence type="ECO:0000256" key="1">
    <source>
        <dbReference type="ARBA" id="ARBA00004613"/>
    </source>
</evidence>
<evidence type="ECO:0000256" key="7">
    <source>
        <dbReference type="ARBA" id="ARBA00023180"/>
    </source>
</evidence>
<dbReference type="FunFam" id="2.10.90.10:FF:000005">
    <property type="entry name" value="Inhibin beta A chain"/>
    <property type="match status" value="1"/>
</dbReference>
<sequence length="449" mass="49280">MPSTINQCSQLCTSRTAVQSARSLAERRRFVQSTQADMRAVSIHVCAAGLPLGLLLLLPLATTLAEGSPVAAPSHPARFWLARETHARHHEGDRSKASGEARHRKAECAACATASLHLSDSEQGEQLLVEAVKRHILDKLGLKERPNITHPVPRSALLAALNGLRLQEEYWDERHNEGERAAHDSSEIISFAEFDGGHSSEIHFAFSKSGEQRSPVLRADLWLYVHAGGSGNGTVTFHVRERHHGAGTAAVHRRVAVASRSHWTTFPLTKAVQAALSRGDAGLSVRVTCDGCEGAGGVRATLGPRWGDSPDSDYRPFLLLHMGSDMAHRVSRRDLQCDDRSDLCCLHRFFVDFHKIGWNDWIIQPSGYQSNFCLGKCPLYMAGTPGASASFHNAIINQYRLRGVEPMASKNPCCVPTRLTSMSMLYLDKQNNIIKKDVPDMVVEECGCA</sequence>
<dbReference type="SMART" id="SM00204">
    <property type="entry name" value="TGFB"/>
    <property type="match status" value="1"/>
</dbReference>
<accession>A0AAJ7WLD7</accession>
<dbReference type="PANTHER" id="PTHR11848">
    <property type="entry name" value="TGF-BETA FAMILY"/>
    <property type="match status" value="1"/>
</dbReference>
<dbReference type="Gene3D" id="2.60.120.970">
    <property type="match status" value="1"/>
</dbReference>
<evidence type="ECO:0000313" key="11">
    <source>
        <dbReference type="RefSeq" id="XP_032802069.1"/>
    </source>
</evidence>
<keyword evidence="7" id="KW-0325">Glycoprotein</keyword>
<dbReference type="Pfam" id="PF00019">
    <property type="entry name" value="TGF_beta"/>
    <property type="match status" value="1"/>
</dbReference>
<proteinExistence type="inferred from homology"/>
<dbReference type="InterPro" id="IPR001111">
    <property type="entry name" value="TGF-b_propeptide"/>
</dbReference>
<gene>
    <name evidence="11" type="primary">LOC116938695</name>
</gene>
<evidence type="ECO:0000256" key="5">
    <source>
        <dbReference type="ARBA" id="ARBA00023030"/>
    </source>
</evidence>
<keyword evidence="10" id="KW-1185">Reference proteome</keyword>
<comment type="similarity">
    <text evidence="2 8">Belongs to the TGF-beta family.</text>
</comment>
<evidence type="ECO:0000259" key="9">
    <source>
        <dbReference type="PROSITE" id="PS51362"/>
    </source>
</evidence>
<keyword evidence="6" id="KW-1015">Disulfide bond</keyword>
<evidence type="ECO:0000313" key="10">
    <source>
        <dbReference type="Proteomes" id="UP001318040"/>
    </source>
</evidence>
<dbReference type="PROSITE" id="PS00250">
    <property type="entry name" value="TGF_BETA_1"/>
    <property type="match status" value="1"/>
</dbReference>
<dbReference type="GO" id="GO:0005615">
    <property type="term" value="C:extracellular space"/>
    <property type="evidence" value="ECO:0007669"/>
    <property type="project" value="TreeGrafter"/>
</dbReference>